<evidence type="ECO:0000256" key="1">
    <source>
        <dbReference type="ARBA" id="ARBA00004395"/>
    </source>
</evidence>
<name>A0A6B2KYD7_9EUKA</name>
<dbReference type="GO" id="GO:0000139">
    <property type="term" value="C:Golgi membrane"/>
    <property type="evidence" value="ECO:0007669"/>
    <property type="project" value="UniProtKB-SubCell"/>
</dbReference>
<sequence length="758" mass="87334">MSEMNKIATATERPLPKGMQLKEEETRARDEILPEDIHSVHHFYQWFSSLEKEEFEENDSLGLYLNKLSIYTETCKSLLDDMALTEAYVLDIEKKFNLVSKKTEELHNSCKGVIMEEQGKKALADGLREKLVFFDELESIAKKLNNPALSVEDQHFLPLLRRLDECVLFLIENPTFKESASYLTKFRQLQTKGLTLIKNFIVNSFKEITNTMISNANESANPTAKNSNFLIPRRVDDISIFYVLLKSQASRIQPLCKEIELRIMKHTKQPPAKAKPEFESTYIGLLTDCQKAYFYDRQRVLLGTVSKELESLSTVHEDLHTLIRSSCLYLMNICEMEYELYHHFFSTTSTGLRMLFEVLSTTLYDNIRPMIIRCQSIDVLCSLFHILKTEIVEREIQKKGSSVAAFAPIITRIMEDIQERLIFRTSLLIRDEIEGFKPTKEDLDYPQKIINAKTQAANNENILIGYMENTETHIADHRYLSWYPTLEKTLACLSKLYLTIDNDAFDGIAQDVIKVCTQSFISAQTLIQASQGAIDGNLFMISHLQTLQEEIAPFDINFTIKETVLDFSAVWTALKVLLSGQKPLFKLSRDNAIWSLITEVKPRIKNTEIDYKKDMEMLLKQTKSAFINDISNMLLKEISGLLTQISAFSSTNKSDPLNEKKLSEFITTVKVKNVIDNSLSHLRAEFPPIIQKLSIYLEESKQQYDLYKPIKSNIIETFSRVNQIIEREYSDQDITLIDLNDIIKFLDSTITNPHFQSI</sequence>
<dbReference type="GO" id="GO:0006891">
    <property type="term" value="P:intra-Golgi vesicle-mediated transport"/>
    <property type="evidence" value="ECO:0007669"/>
    <property type="project" value="TreeGrafter"/>
</dbReference>
<evidence type="ECO:0000256" key="5">
    <source>
        <dbReference type="ARBA" id="ARBA00022927"/>
    </source>
</evidence>
<evidence type="ECO:0000259" key="10">
    <source>
        <dbReference type="Pfam" id="PF20671"/>
    </source>
</evidence>
<dbReference type="Pfam" id="PF20671">
    <property type="entry name" value="COG3_C"/>
    <property type="match status" value="1"/>
</dbReference>
<keyword evidence="5" id="KW-0653">Protein transport</keyword>
<feature type="domain" description="Conserved oligomeric Golgi complex subunit 3 N-terminal" evidence="9">
    <location>
        <begin position="64"/>
        <end position="207"/>
    </location>
</feature>
<dbReference type="GO" id="GO:0005801">
    <property type="term" value="C:cis-Golgi network"/>
    <property type="evidence" value="ECO:0007669"/>
    <property type="project" value="InterPro"/>
</dbReference>
<protein>
    <recommendedName>
        <fullName evidence="3">Conserved oligomeric Golgi complex subunit 3</fullName>
    </recommendedName>
    <alternativeName>
        <fullName evidence="8">Component of oligomeric Golgi complex 3</fullName>
    </alternativeName>
</protein>
<evidence type="ECO:0000256" key="7">
    <source>
        <dbReference type="ARBA" id="ARBA00023136"/>
    </source>
</evidence>
<keyword evidence="7" id="KW-0472">Membrane</keyword>
<dbReference type="InterPro" id="IPR007265">
    <property type="entry name" value="COG_su3"/>
</dbReference>
<evidence type="ECO:0000259" key="9">
    <source>
        <dbReference type="Pfam" id="PF04136"/>
    </source>
</evidence>
<dbReference type="PANTHER" id="PTHR13302">
    <property type="entry name" value="CONSERVED OLIGOMERIC GOLGI COMPLEX COMPONENT 3"/>
    <property type="match status" value="1"/>
</dbReference>
<evidence type="ECO:0000256" key="4">
    <source>
        <dbReference type="ARBA" id="ARBA00022448"/>
    </source>
</evidence>
<comment type="subcellular location">
    <subcellularLocation>
        <location evidence="1">Golgi apparatus membrane</location>
        <topology evidence="1">Peripheral membrane protein</topology>
    </subcellularLocation>
</comment>
<dbReference type="InterPro" id="IPR048320">
    <property type="entry name" value="COG3_N"/>
</dbReference>
<dbReference type="Pfam" id="PF04136">
    <property type="entry name" value="COG3_N"/>
    <property type="match status" value="1"/>
</dbReference>
<evidence type="ECO:0000256" key="6">
    <source>
        <dbReference type="ARBA" id="ARBA00023034"/>
    </source>
</evidence>
<keyword evidence="4" id="KW-0813">Transport</keyword>
<accession>A0A6B2KYD7</accession>
<keyword evidence="6" id="KW-0333">Golgi apparatus</keyword>
<dbReference type="InterPro" id="IPR048685">
    <property type="entry name" value="COG3_C"/>
</dbReference>
<dbReference type="GO" id="GO:0006886">
    <property type="term" value="P:intracellular protein transport"/>
    <property type="evidence" value="ECO:0007669"/>
    <property type="project" value="InterPro"/>
</dbReference>
<organism evidence="11">
    <name type="scientific">Arcella intermedia</name>
    <dbReference type="NCBI Taxonomy" id="1963864"/>
    <lineage>
        <taxon>Eukaryota</taxon>
        <taxon>Amoebozoa</taxon>
        <taxon>Tubulinea</taxon>
        <taxon>Elardia</taxon>
        <taxon>Arcellinida</taxon>
        <taxon>Sphaerothecina</taxon>
        <taxon>Arcellidae</taxon>
        <taxon>Arcella</taxon>
    </lineage>
</organism>
<reference evidence="11" key="1">
    <citation type="journal article" date="2020" name="J. Eukaryot. Microbiol.">
        <title>De novo Sequencing, Assembly and Annotation of the Transcriptome for the Free-Living Testate Amoeba Arcella intermedia.</title>
        <authorList>
            <person name="Ribeiro G.M."/>
            <person name="Porfirio-Sousa A.L."/>
            <person name="Maurer-Alcala X.X."/>
            <person name="Katz L.A."/>
            <person name="Lahr D.J.G."/>
        </authorList>
    </citation>
    <scope>NUCLEOTIDE SEQUENCE</scope>
</reference>
<comment type="similarity">
    <text evidence="2">Belongs to the COG3 family.</text>
</comment>
<dbReference type="AlphaFoldDB" id="A0A6B2KYD7"/>
<dbReference type="GO" id="GO:0007030">
    <property type="term" value="P:Golgi organization"/>
    <property type="evidence" value="ECO:0007669"/>
    <property type="project" value="TreeGrafter"/>
</dbReference>
<evidence type="ECO:0000313" key="11">
    <source>
        <dbReference type="EMBL" id="NDV29667.1"/>
    </source>
</evidence>
<dbReference type="PANTHER" id="PTHR13302:SF8">
    <property type="entry name" value="CONSERVED OLIGOMERIC GOLGI COMPLEX SUBUNIT 3"/>
    <property type="match status" value="1"/>
</dbReference>
<dbReference type="EMBL" id="GIBP01000698">
    <property type="protein sequence ID" value="NDV29667.1"/>
    <property type="molecule type" value="Transcribed_RNA"/>
</dbReference>
<proteinExistence type="inferred from homology"/>
<evidence type="ECO:0000256" key="2">
    <source>
        <dbReference type="ARBA" id="ARBA00009936"/>
    </source>
</evidence>
<evidence type="ECO:0000256" key="8">
    <source>
        <dbReference type="ARBA" id="ARBA00031339"/>
    </source>
</evidence>
<dbReference type="GO" id="GO:0017119">
    <property type="term" value="C:Golgi transport complex"/>
    <property type="evidence" value="ECO:0007669"/>
    <property type="project" value="TreeGrafter"/>
</dbReference>
<evidence type="ECO:0000256" key="3">
    <source>
        <dbReference type="ARBA" id="ARBA00020976"/>
    </source>
</evidence>
<feature type="domain" description="Conserved oligomeric Golgi complex subunit 3 C-terminal" evidence="10">
    <location>
        <begin position="240"/>
        <end position="570"/>
    </location>
</feature>